<evidence type="ECO:0000256" key="10">
    <source>
        <dbReference type="ARBA" id="ARBA00023204"/>
    </source>
</evidence>
<dbReference type="PANTHER" id="PTHR15822:SF4">
    <property type="entry name" value="TYROSYL-DNA PHOSPHODIESTERASE 2"/>
    <property type="match status" value="1"/>
</dbReference>
<keyword evidence="7" id="KW-0227">DNA damage</keyword>
<evidence type="ECO:0000313" key="14">
    <source>
        <dbReference type="EMBL" id="KPP59592.1"/>
    </source>
</evidence>
<dbReference type="FunFam" id="3.60.10.10:FF:000024">
    <property type="entry name" value="Tyrosyl-DNA phosphodiesterase 2"/>
    <property type="match status" value="1"/>
</dbReference>
<dbReference type="GO" id="GO:0004518">
    <property type="term" value="F:nuclease activity"/>
    <property type="evidence" value="ECO:0007669"/>
    <property type="project" value="UniProtKB-KW"/>
</dbReference>
<keyword evidence="11" id="KW-0539">Nucleus</keyword>
<evidence type="ECO:0000256" key="11">
    <source>
        <dbReference type="ARBA" id="ARBA00023242"/>
    </source>
</evidence>
<evidence type="ECO:0000256" key="6">
    <source>
        <dbReference type="ARBA" id="ARBA00022723"/>
    </source>
</evidence>
<keyword evidence="8" id="KW-0378">Hydrolase</keyword>
<keyword evidence="6" id="KW-0479">Metal-binding</keyword>
<dbReference type="InterPro" id="IPR036691">
    <property type="entry name" value="Endo/exonu/phosph_ase_sf"/>
</dbReference>
<dbReference type="PANTHER" id="PTHR15822">
    <property type="entry name" value="TRAF AND TNF RECEPTOR-ASSOCIATED PROTEIN"/>
    <property type="match status" value="1"/>
</dbReference>
<evidence type="ECO:0000256" key="3">
    <source>
        <dbReference type="ARBA" id="ARBA00004322"/>
    </source>
</evidence>
<dbReference type="GO" id="GO:0005737">
    <property type="term" value="C:cytoplasm"/>
    <property type="evidence" value="ECO:0007669"/>
    <property type="project" value="TreeGrafter"/>
</dbReference>
<dbReference type="GO" id="GO:0016605">
    <property type="term" value="C:PML body"/>
    <property type="evidence" value="ECO:0007669"/>
    <property type="project" value="UniProtKB-SubCell"/>
</dbReference>
<dbReference type="GO" id="GO:0003697">
    <property type="term" value="F:single-stranded DNA binding"/>
    <property type="evidence" value="ECO:0007669"/>
    <property type="project" value="TreeGrafter"/>
</dbReference>
<evidence type="ECO:0000256" key="7">
    <source>
        <dbReference type="ARBA" id="ARBA00022763"/>
    </source>
</evidence>
<evidence type="ECO:0000256" key="4">
    <source>
        <dbReference type="ARBA" id="ARBA00017870"/>
    </source>
</evidence>
<proteinExistence type="predicted"/>
<comment type="subcellular location">
    <subcellularLocation>
        <location evidence="3">Nucleus</location>
        <location evidence="3">PML body</location>
    </subcellularLocation>
</comment>
<accession>A0A0P7TPH8</accession>
<evidence type="ECO:0000256" key="9">
    <source>
        <dbReference type="ARBA" id="ARBA00022842"/>
    </source>
</evidence>
<dbReference type="GO" id="GO:0006302">
    <property type="term" value="P:double-strand break repair"/>
    <property type="evidence" value="ECO:0007669"/>
    <property type="project" value="TreeGrafter"/>
</dbReference>
<dbReference type="AlphaFoldDB" id="A0A0P7TPH8"/>
<sequence>MLSEIRNVKKIKVQMRPKDIPTQDEKPCKSLQGQPPPGPSPQQETTKGPVVQRQFCGGRSFQDELHHDFSPEGPIPHVESLQGQPLEKDMKDQDRLSVLTWNLDGVDTEDIRMHVHGLTSNIKNCLSTLRNQCVNTDSLSFVNIMDFMSKTDKHTRLSVELCCISGSEVAYFTGIMLRKSRVQLLQSNIVKYPTTEMGRNLLMANVNFFGRELCVMTSHLESCRANSQERLNQLRRMWKRMKEAPDNVTVIFGGDTNLRDWEVQKLGGLPQGISDVWEDLGSPEDCRYTWDTTTNDNREIPHRVQLRFDRFFLRAARDGAQMVPESMSLIGPERLRCGRFISDHWGILCSFAVQPQ</sequence>
<dbReference type="GO" id="GO:0046872">
    <property type="term" value="F:metal ion binding"/>
    <property type="evidence" value="ECO:0007669"/>
    <property type="project" value="UniProtKB-KW"/>
</dbReference>
<dbReference type="SUPFAM" id="SSF56219">
    <property type="entry name" value="DNase I-like"/>
    <property type="match status" value="1"/>
</dbReference>
<keyword evidence="10" id="KW-0234">DNA repair</keyword>
<evidence type="ECO:0000256" key="5">
    <source>
        <dbReference type="ARBA" id="ARBA00022722"/>
    </source>
</evidence>
<protein>
    <recommendedName>
        <fullName evidence="4">Tyrosyl-DNA phosphodiesterase 2</fullName>
    </recommendedName>
    <alternativeName>
        <fullName evidence="12">5'-tyrosyl-DNA phosphodiesterase</fullName>
    </alternativeName>
</protein>
<keyword evidence="9" id="KW-0460">Magnesium</keyword>
<name>A0A0P7TPH8_SCLFO</name>
<feature type="compositionally biased region" description="Basic and acidic residues" evidence="13">
    <location>
        <begin position="16"/>
        <end position="28"/>
    </location>
</feature>
<evidence type="ECO:0000256" key="1">
    <source>
        <dbReference type="ARBA" id="ARBA00001936"/>
    </source>
</evidence>
<organism evidence="14 15">
    <name type="scientific">Scleropages formosus</name>
    <name type="common">Asian bonytongue</name>
    <name type="synonym">Osteoglossum formosum</name>
    <dbReference type="NCBI Taxonomy" id="113540"/>
    <lineage>
        <taxon>Eukaryota</taxon>
        <taxon>Metazoa</taxon>
        <taxon>Chordata</taxon>
        <taxon>Craniata</taxon>
        <taxon>Vertebrata</taxon>
        <taxon>Euteleostomi</taxon>
        <taxon>Actinopterygii</taxon>
        <taxon>Neopterygii</taxon>
        <taxon>Teleostei</taxon>
        <taxon>Osteoglossocephala</taxon>
        <taxon>Osteoglossomorpha</taxon>
        <taxon>Osteoglossiformes</taxon>
        <taxon>Osteoglossidae</taxon>
        <taxon>Scleropages</taxon>
    </lineage>
</organism>
<evidence type="ECO:0000256" key="2">
    <source>
        <dbReference type="ARBA" id="ARBA00001946"/>
    </source>
</evidence>
<comment type="cofactor">
    <cofactor evidence="1">
        <name>Mn(2+)</name>
        <dbReference type="ChEBI" id="CHEBI:29035"/>
    </cofactor>
</comment>
<feature type="region of interest" description="Disordered" evidence="13">
    <location>
        <begin position="1"/>
        <end position="51"/>
    </location>
</feature>
<comment type="caution">
    <text evidence="14">The sequence shown here is derived from an EMBL/GenBank/DDBJ whole genome shotgun (WGS) entry which is preliminary data.</text>
</comment>
<dbReference type="InterPro" id="IPR051547">
    <property type="entry name" value="TDP2-like"/>
</dbReference>
<dbReference type="EMBL" id="JARO02011902">
    <property type="protein sequence ID" value="KPP59592.1"/>
    <property type="molecule type" value="Genomic_DNA"/>
</dbReference>
<dbReference type="Proteomes" id="UP000034805">
    <property type="component" value="Unassembled WGS sequence"/>
</dbReference>
<evidence type="ECO:0000256" key="13">
    <source>
        <dbReference type="SAM" id="MobiDB-lite"/>
    </source>
</evidence>
<dbReference type="GO" id="GO:0070260">
    <property type="term" value="F:5'-tyrosyl-DNA phosphodiesterase activity"/>
    <property type="evidence" value="ECO:0007669"/>
    <property type="project" value="TreeGrafter"/>
</dbReference>
<dbReference type="CDD" id="cd09080">
    <property type="entry name" value="TDP2"/>
    <property type="match status" value="1"/>
</dbReference>
<gene>
    <name evidence="14" type="ORF">Z043_122472</name>
</gene>
<keyword evidence="5" id="KW-0540">Nuclease</keyword>
<evidence type="ECO:0000313" key="15">
    <source>
        <dbReference type="Proteomes" id="UP000034805"/>
    </source>
</evidence>
<dbReference type="Gene3D" id="3.60.10.10">
    <property type="entry name" value="Endonuclease/exonuclease/phosphatase"/>
    <property type="match status" value="1"/>
</dbReference>
<evidence type="ECO:0000256" key="8">
    <source>
        <dbReference type="ARBA" id="ARBA00022801"/>
    </source>
</evidence>
<comment type="cofactor">
    <cofactor evidence="2">
        <name>Mg(2+)</name>
        <dbReference type="ChEBI" id="CHEBI:18420"/>
    </cofactor>
</comment>
<evidence type="ECO:0000256" key="12">
    <source>
        <dbReference type="ARBA" id="ARBA00031304"/>
    </source>
</evidence>
<reference evidence="14 15" key="1">
    <citation type="submission" date="2015-08" db="EMBL/GenBank/DDBJ databases">
        <title>The genome of the Asian arowana (Scleropages formosus).</title>
        <authorList>
            <person name="Tan M.H."/>
            <person name="Gan H.M."/>
            <person name="Croft L.J."/>
            <person name="Austin C.M."/>
        </authorList>
    </citation>
    <scope>NUCLEOTIDE SEQUENCE [LARGE SCALE GENOMIC DNA]</scope>
    <source>
        <strain evidence="14">Aro1</strain>
    </source>
</reference>